<accession>A0A9N8E5D4</accession>
<gene>
    <name evidence="9" type="primary">LSM8</name>
    <name evidence="11" type="ORF">SEMRO_690_G187630.1</name>
</gene>
<keyword evidence="4 9" id="KW-0747">Spliceosome</keyword>
<comment type="subcellular location">
    <subcellularLocation>
        <location evidence="1 9">Nucleus</location>
    </subcellularLocation>
</comment>
<evidence type="ECO:0000256" key="2">
    <source>
        <dbReference type="ARBA" id="ARBA00006850"/>
    </source>
</evidence>
<dbReference type="PANTHER" id="PTHR15588:SF9">
    <property type="entry name" value="U6 SNRNA-ASSOCIATED SM-LIKE PROTEIN LSM8"/>
    <property type="match status" value="1"/>
</dbReference>
<comment type="function">
    <text evidence="9">Plays role in pre-mRNA splicing as component of the U4/U6-U5 tri-snRNP complex that is involved in spliceosome assembly, and as component of the precatalytic spliceosome (spliceosome B complex). The heptameric LSM2-8 complex binds specifically to the 3'-terminal U-tract of U6 snRNA.</text>
</comment>
<evidence type="ECO:0000313" key="12">
    <source>
        <dbReference type="Proteomes" id="UP001153069"/>
    </source>
</evidence>
<proteinExistence type="inferred from homology"/>
<evidence type="ECO:0000256" key="3">
    <source>
        <dbReference type="ARBA" id="ARBA00022664"/>
    </source>
</evidence>
<protein>
    <recommendedName>
        <fullName evidence="9">U6 snRNA-associated Sm-like protein LSm8</fullName>
    </recommendedName>
</protein>
<dbReference type="Pfam" id="PF01423">
    <property type="entry name" value="LSM"/>
    <property type="match status" value="1"/>
</dbReference>
<dbReference type="InterPro" id="IPR010920">
    <property type="entry name" value="LSM_dom_sf"/>
</dbReference>
<dbReference type="OrthoDB" id="10263346at2759"/>
<dbReference type="Proteomes" id="UP001153069">
    <property type="component" value="Unassembled WGS sequence"/>
</dbReference>
<keyword evidence="3 9" id="KW-0507">mRNA processing</keyword>
<comment type="subunit">
    <text evidence="9">LSm subunits form a heteromer with a doughnut shape.</text>
</comment>
<dbReference type="GO" id="GO:0046540">
    <property type="term" value="C:U4/U6 x U5 tri-snRNP complex"/>
    <property type="evidence" value="ECO:0007669"/>
    <property type="project" value="UniProtKB-UniRule"/>
</dbReference>
<evidence type="ECO:0000256" key="6">
    <source>
        <dbReference type="ARBA" id="ARBA00023187"/>
    </source>
</evidence>
<dbReference type="InterPro" id="IPR034103">
    <property type="entry name" value="Lsm8"/>
</dbReference>
<dbReference type="SUPFAM" id="SSF50182">
    <property type="entry name" value="Sm-like ribonucleoproteins"/>
    <property type="match status" value="1"/>
</dbReference>
<dbReference type="GO" id="GO:0005688">
    <property type="term" value="C:U6 snRNP"/>
    <property type="evidence" value="ECO:0007669"/>
    <property type="project" value="UniProtKB-UniRule"/>
</dbReference>
<evidence type="ECO:0000256" key="4">
    <source>
        <dbReference type="ARBA" id="ARBA00022728"/>
    </source>
</evidence>
<feature type="domain" description="Sm" evidence="10">
    <location>
        <begin position="1"/>
        <end position="76"/>
    </location>
</feature>
<evidence type="ECO:0000256" key="9">
    <source>
        <dbReference type="RuleBase" id="RU365048"/>
    </source>
</evidence>
<dbReference type="PROSITE" id="PS52002">
    <property type="entry name" value="SM"/>
    <property type="match status" value="1"/>
</dbReference>
<keyword evidence="6 9" id="KW-0508">mRNA splicing</keyword>
<name>A0A9N8E5D4_9STRA</name>
<dbReference type="Gene3D" id="2.30.30.100">
    <property type="match status" value="1"/>
</dbReference>
<evidence type="ECO:0000259" key="10">
    <source>
        <dbReference type="PROSITE" id="PS52002"/>
    </source>
</evidence>
<keyword evidence="5 9" id="KW-0694">RNA-binding</keyword>
<dbReference type="EMBL" id="CAICTM010000689">
    <property type="protein sequence ID" value="CAB9515017.1"/>
    <property type="molecule type" value="Genomic_DNA"/>
</dbReference>
<evidence type="ECO:0000313" key="11">
    <source>
        <dbReference type="EMBL" id="CAB9515017.1"/>
    </source>
</evidence>
<comment type="caution">
    <text evidence="11">The sequence shown here is derived from an EMBL/GenBank/DDBJ whole genome shotgun (WGS) entry which is preliminary data.</text>
</comment>
<keyword evidence="7 9" id="KW-0539">Nucleus</keyword>
<keyword evidence="12" id="KW-1185">Reference proteome</keyword>
<dbReference type="SMART" id="SM00651">
    <property type="entry name" value="Sm"/>
    <property type="match status" value="1"/>
</dbReference>
<dbReference type="CDD" id="cd01727">
    <property type="entry name" value="LSm8"/>
    <property type="match status" value="1"/>
</dbReference>
<dbReference type="InterPro" id="IPR044642">
    <property type="entry name" value="PTHR15588"/>
</dbReference>
<dbReference type="PANTHER" id="PTHR15588">
    <property type="entry name" value="LSM1"/>
    <property type="match status" value="1"/>
</dbReference>
<dbReference type="InterPro" id="IPR047575">
    <property type="entry name" value="Sm"/>
</dbReference>
<keyword evidence="8 9" id="KW-0687">Ribonucleoprotein</keyword>
<dbReference type="InterPro" id="IPR001163">
    <property type="entry name" value="Sm_dom_euk/arc"/>
</dbReference>
<dbReference type="GO" id="GO:0003729">
    <property type="term" value="F:mRNA binding"/>
    <property type="evidence" value="ECO:0007669"/>
    <property type="project" value="TreeGrafter"/>
</dbReference>
<reference evidence="11" key="1">
    <citation type="submission" date="2020-06" db="EMBL/GenBank/DDBJ databases">
        <authorList>
            <consortium name="Plant Systems Biology data submission"/>
        </authorList>
    </citation>
    <scope>NUCLEOTIDE SEQUENCE</scope>
    <source>
        <strain evidence="11">D6</strain>
    </source>
</reference>
<evidence type="ECO:0000256" key="8">
    <source>
        <dbReference type="ARBA" id="ARBA00023274"/>
    </source>
</evidence>
<sequence>MASTIKEWKDKVVFVLTADGRIIVGQLVGHDQVQNLIMNDAHERVYSADEGVEKVPLGLYVIRGDNLCLIGEYDESKFSDDQTAPAPIPPIQQQIF</sequence>
<evidence type="ECO:0000256" key="5">
    <source>
        <dbReference type="ARBA" id="ARBA00022884"/>
    </source>
</evidence>
<dbReference type="GO" id="GO:0000398">
    <property type="term" value="P:mRNA splicing, via spliceosome"/>
    <property type="evidence" value="ECO:0007669"/>
    <property type="project" value="UniProtKB-UniRule"/>
</dbReference>
<organism evidence="11 12">
    <name type="scientific">Seminavis robusta</name>
    <dbReference type="NCBI Taxonomy" id="568900"/>
    <lineage>
        <taxon>Eukaryota</taxon>
        <taxon>Sar</taxon>
        <taxon>Stramenopiles</taxon>
        <taxon>Ochrophyta</taxon>
        <taxon>Bacillariophyta</taxon>
        <taxon>Bacillariophyceae</taxon>
        <taxon>Bacillariophycidae</taxon>
        <taxon>Naviculales</taxon>
        <taxon>Naviculaceae</taxon>
        <taxon>Seminavis</taxon>
    </lineage>
</organism>
<comment type="similarity">
    <text evidence="2 9">Belongs to the snRNP Sm proteins family.</text>
</comment>
<dbReference type="FunFam" id="2.30.30.100:FF:000095">
    <property type="entry name" value="U6 snRNA-associated Sm-like protein LSm8"/>
    <property type="match status" value="1"/>
</dbReference>
<evidence type="ECO:0000256" key="7">
    <source>
        <dbReference type="ARBA" id="ARBA00023242"/>
    </source>
</evidence>
<evidence type="ECO:0000256" key="1">
    <source>
        <dbReference type="ARBA" id="ARBA00004123"/>
    </source>
</evidence>
<dbReference type="GO" id="GO:0071011">
    <property type="term" value="C:precatalytic spliceosome"/>
    <property type="evidence" value="ECO:0007669"/>
    <property type="project" value="TreeGrafter"/>
</dbReference>
<dbReference type="AlphaFoldDB" id="A0A9N8E5D4"/>